<accession>A0A6N8DQE4</accession>
<gene>
    <name evidence="1" type="ORF">GJ654_10385</name>
</gene>
<proteinExistence type="predicted"/>
<dbReference type="RefSeq" id="WP_264586223.1">
    <property type="nucleotide sequence ID" value="NZ_JAOQNR010000010.1"/>
</dbReference>
<sequence length="98" mass="10652">MAQRREAETFDLQFDTLTAPFAVTVGRYEDGRVGEIFVNSHKRDQMFDHLARDTAILMSFALQHGATMESLRAALTRDANGNPLGLAGAVLDAIGEAA</sequence>
<protein>
    <submittedName>
        <fullName evidence="1">Uncharacterized protein</fullName>
    </submittedName>
</protein>
<evidence type="ECO:0000313" key="2">
    <source>
        <dbReference type="Proteomes" id="UP000439113"/>
    </source>
</evidence>
<organism evidence="1 2">
    <name type="scientific">Rhodoblastus acidophilus</name>
    <name type="common">Rhodopseudomonas acidophila</name>
    <dbReference type="NCBI Taxonomy" id="1074"/>
    <lineage>
        <taxon>Bacteria</taxon>
        <taxon>Pseudomonadati</taxon>
        <taxon>Pseudomonadota</taxon>
        <taxon>Alphaproteobacteria</taxon>
        <taxon>Hyphomicrobiales</taxon>
        <taxon>Rhodoblastaceae</taxon>
        <taxon>Rhodoblastus</taxon>
    </lineage>
</organism>
<dbReference type="AlphaFoldDB" id="A0A6N8DQE4"/>
<dbReference type="Proteomes" id="UP000439113">
    <property type="component" value="Unassembled WGS sequence"/>
</dbReference>
<name>A0A6N8DQE4_RHOAC</name>
<evidence type="ECO:0000313" key="1">
    <source>
        <dbReference type="EMBL" id="MTV31401.1"/>
    </source>
</evidence>
<reference evidence="1 2" key="1">
    <citation type="submission" date="2019-11" db="EMBL/GenBank/DDBJ databases">
        <title>Whole-genome sequence of a Rhodoblastus acidophilus DSM 142.</title>
        <authorList>
            <person name="Kyndt J.A."/>
            <person name="Meyer T.E."/>
        </authorList>
    </citation>
    <scope>NUCLEOTIDE SEQUENCE [LARGE SCALE GENOMIC DNA]</scope>
    <source>
        <strain evidence="1 2">DSM 142</strain>
    </source>
</reference>
<dbReference type="EMBL" id="WNKS01000007">
    <property type="protein sequence ID" value="MTV31401.1"/>
    <property type="molecule type" value="Genomic_DNA"/>
</dbReference>
<comment type="caution">
    <text evidence="1">The sequence shown here is derived from an EMBL/GenBank/DDBJ whole genome shotgun (WGS) entry which is preliminary data.</text>
</comment>